<dbReference type="RefSeq" id="WP_018966346.1">
    <property type="nucleotide sequence ID" value="NZ_KB899210.1"/>
</dbReference>
<evidence type="ECO:0000313" key="1">
    <source>
        <dbReference type="EMBL" id="KDR53544.1"/>
    </source>
</evidence>
<dbReference type="SUPFAM" id="SSF48371">
    <property type="entry name" value="ARM repeat"/>
    <property type="match status" value="1"/>
</dbReference>
<evidence type="ECO:0008006" key="3">
    <source>
        <dbReference type="Google" id="ProtNLM"/>
    </source>
</evidence>
<dbReference type="eggNOG" id="COG4912">
    <property type="taxonomic scope" value="Bacteria"/>
</dbReference>
<dbReference type="PATRIC" id="fig|1122985.7.peg.350"/>
<dbReference type="PANTHER" id="PTHR41291:SF1">
    <property type="entry name" value="DNA ALKYLATION REPAIR PROTEIN"/>
    <property type="match status" value="1"/>
</dbReference>
<dbReference type="AlphaFoldDB" id="A0A069QNF6"/>
<dbReference type="PANTHER" id="PTHR41291">
    <property type="entry name" value="DNA ALKYLATION REPAIR PROTEIN"/>
    <property type="match status" value="1"/>
</dbReference>
<dbReference type="InterPro" id="IPR014825">
    <property type="entry name" value="DNA_alkylation"/>
</dbReference>
<dbReference type="Pfam" id="PF08713">
    <property type="entry name" value="DNA_alkylation"/>
    <property type="match status" value="1"/>
</dbReference>
<evidence type="ECO:0000313" key="2">
    <source>
        <dbReference type="Proteomes" id="UP000027442"/>
    </source>
</evidence>
<protein>
    <recommendedName>
        <fullName evidence="3">DNA alkylation repair enzyme</fullName>
    </recommendedName>
</protein>
<dbReference type="HOGENOM" id="CLU_061369_3_0_10"/>
<dbReference type="InterPro" id="IPR016024">
    <property type="entry name" value="ARM-type_fold"/>
</dbReference>
<gene>
    <name evidence="1" type="ORF">HMPREF1991_00339</name>
</gene>
<dbReference type="EMBL" id="JNGW01000014">
    <property type="protein sequence ID" value="KDR53544.1"/>
    <property type="molecule type" value="Genomic_DNA"/>
</dbReference>
<proteinExistence type="predicted"/>
<keyword evidence="2" id="KW-1185">Reference proteome</keyword>
<reference evidence="1 2" key="1">
    <citation type="submission" date="2013-08" db="EMBL/GenBank/DDBJ databases">
        <authorList>
            <person name="Weinstock G."/>
            <person name="Sodergren E."/>
            <person name="Wylie T."/>
            <person name="Fulton L."/>
            <person name="Fulton R."/>
            <person name="Fronick C."/>
            <person name="O'Laughlin M."/>
            <person name="Godfrey J."/>
            <person name="Miner T."/>
            <person name="Herter B."/>
            <person name="Appelbaum E."/>
            <person name="Cordes M."/>
            <person name="Lek S."/>
            <person name="Wollam A."/>
            <person name="Pepin K.H."/>
            <person name="Palsikar V.B."/>
            <person name="Mitreva M."/>
            <person name="Wilson R.K."/>
        </authorList>
    </citation>
    <scope>NUCLEOTIDE SEQUENCE [LARGE SCALE GENOMIC DNA]</scope>
    <source>
        <strain evidence="1 2">ATCC 15930</strain>
    </source>
</reference>
<sequence length="205" mass="23486">MISEDTHSKLMAIKQSFRLFMDGTTSRSMAQKGMGYKINWGVPFHELRKMAAPYTPDYELAIELWKENIRECKIMATLIMPPERMSPELADVWTDLPIQQELAEMLAFNLLQHVDFAPALAYQWMASDRTDRQICAYQLLARLFMNGNEPNERGLDEYLDQVSIALQNENLGVRHAANASLQKLAMLGDNYEQRVDKLLAGLQNS</sequence>
<organism evidence="1 2">
    <name type="scientific">Hoylesella loescheii DSM 19665 = JCM 12249 = ATCC 15930</name>
    <dbReference type="NCBI Taxonomy" id="1122985"/>
    <lineage>
        <taxon>Bacteria</taxon>
        <taxon>Pseudomonadati</taxon>
        <taxon>Bacteroidota</taxon>
        <taxon>Bacteroidia</taxon>
        <taxon>Bacteroidales</taxon>
        <taxon>Prevotellaceae</taxon>
        <taxon>Hoylesella</taxon>
    </lineage>
</organism>
<accession>A0A069QNF6</accession>
<dbReference type="Proteomes" id="UP000027442">
    <property type="component" value="Unassembled WGS sequence"/>
</dbReference>
<comment type="caution">
    <text evidence="1">The sequence shown here is derived from an EMBL/GenBank/DDBJ whole genome shotgun (WGS) entry which is preliminary data.</text>
</comment>
<name>A0A069QNF6_HOYLO</name>